<dbReference type="SUPFAM" id="SSF50993">
    <property type="entry name" value="Peptidase/esterase 'gauge' domain"/>
    <property type="match status" value="1"/>
</dbReference>
<dbReference type="EMBL" id="SDMR01000002">
    <property type="protein sequence ID" value="TBT96022.1"/>
    <property type="molecule type" value="Genomic_DNA"/>
</dbReference>
<dbReference type="InterPro" id="IPR023302">
    <property type="entry name" value="Pept_S9A_N"/>
</dbReference>
<dbReference type="Gene3D" id="3.40.50.1820">
    <property type="entry name" value="alpha/beta hydrolase"/>
    <property type="match status" value="1"/>
</dbReference>
<dbReference type="InterPro" id="IPR001375">
    <property type="entry name" value="Peptidase_S9_cat"/>
</dbReference>
<feature type="domain" description="Peptidase S9A N-terminal" evidence="6">
    <location>
        <begin position="11"/>
        <end position="425"/>
    </location>
</feature>
<dbReference type="PANTHER" id="PTHR11757:SF19">
    <property type="entry name" value="PROLYL ENDOPEPTIDASE-LIKE"/>
    <property type="match status" value="1"/>
</dbReference>
<organism evidence="7 8">
    <name type="scientific">Propioniciclava tarda</name>
    <dbReference type="NCBI Taxonomy" id="433330"/>
    <lineage>
        <taxon>Bacteria</taxon>
        <taxon>Bacillati</taxon>
        <taxon>Actinomycetota</taxon>
        <taxon>Actinomycetes</taxon>
        <taxon>Propionibacteriales</taxon>
        <taxon>Propionibacteriaceae</taxon>
        <taxon>Propioniciclava</taxon>
    </lineage>
</organism>
<dbReference type="Pfam" id="PF02897">
    <property type="entry name" value="Peptidase_S9_N"/>
    <property type="match status" value="1"/>
</dbReference>
<evidence type="ECO:0000259" key="5">
    <source>
        <dbReference type="Pfam" id="PF00326"/>
    </source>
</evidence>
<comment type="similarity">
    <text evidence="1">Belongs to the peptidase S9A family.</text>
</comment>
<evidence type="ECO:0000256" key="4">
    <source>
        <dbReference type="ARBA" id="ARBA00022825"/>
    </source>
</evidence>
<feature type="domain" description="Peptidase S9 prolyl oligopeptidase catalytic" evidence="5">
    <location>
        <begin position="492"/>
        <end position="705"/>
    </location>
</feature>
<comment type="caution">
    <text evidence="7">The sequence shown here is derived from an EMBL/GenBank/DDBJ whole genome shotgun (WGS) entry which is preliminary data.</text>
</comment>
<dbReference type="AlphaFoldDB" id="A0A4Q9KN84"/>
<keyword evidence="4" id="KW-0720">Serine protease</keyword>
<evidence type="ECO:0000313" key="7">
    <source>
        <dbReference type="EMBL" id="TBT96022.1"/>
    </source>
</evidence>
<dbReference type="PANTHER" id="PTHR11757">
    <property type="entry name" value="PROTEASE FAMILY S9A OLIGOPEPTIDASE"/>
    <property type="match status" value="1"/>
</dbReference>
<reference evidence="7 8" key="1">
    <citation type="submission" date="2019-01" db="EMBL/GenBank/DDBJ databases">
        <title>Lactibacter flavus gen. nov., sp. nov., a novel bacterium of the family Propionibacteriaceae isolated from raw milk and dairy products.</title>
        <authorList>
            <person name="Huptas C."/>
            <person name="Wenning M."/>
            <person name="Breitenwieser F."/>
            <person name="Doll E."/>
            <person name="Von Neubeck M."/>
            <person name="Busse H.-J."/>
            <person name="Scherer S."/>
        </authorList>
    </citation>
    <scope>NUCLEOTIDE SEQUENCE [LARGE SCALE GENOMIC DNA]</scope>
    <source>
        <strain evidence="7 8">DSM 22130</strain>
    </source>
</reference>
<keyword evidence="8" id="KW-1185">Reference proteome</keyword>
<dbReference type="Gene3D" id="2.130.10.120">
    <property type="entry name" value="Prolyl oligopeptidase, N-terminal domain"/>
    <property type="match status" value="1"/>
</dbReference>
<dbReference type="Proteomes" id="UP000291933">
    <property type="component" value="Unassembled WGS sequence"/>
</dbReference>
<accession>A0A4Q9KN84</accession>
<gene>
    <name evidence="7" type="ORF">ET996_03405</name>
</gene>
<dbReference type="OrthoDB" id="9801421at2"/>
<keyword evidence="2" id="KW-0645">Protease</keyword>
<evidence type="ECO:0000259" key="6">
    <source>
        <dbReference type="Pfam" id="PF02897"/>
    </source>
</evidence>
<evidence type="ECO:0000256" key="1">
    <source>
        <dbReference type="ARBA" id="ARBA00005228"/>
    </source>
</evidence>
<evidence type="ECO:0000256" key="2">
    <source>
        <dbReference type="ARBA" id="ARBA00022670"/>
    </source>
</evidence>
<dbReference type="RefSeq" id="WP_131171137.1">
    <property type="nucleotide sequence ID" value="NZ_FXTL01000002.1"/>
</dbReference>
<dbReference type="InterPro" id="IPR051543">
    <property type="entry name" value="Serine_Peptidase_S9A"/>
</dbReference>
<evidence type="ECO:0000313" key="8">
    <source>
        <dbReference type="Proteomes" id="UP000291933"/>
    </source>
</evidence>
<proteinExistence type="inferred from homology"/>
<sequence length="710" mass="78256">MVDREGSPVPPDAPQVPFVREFHGDRVEDPYHWMADKSDQRFLDYLAAENAYTDAMTAHLGPLREDLFEDISSRTKQTDLSVPGFITHVGGRSFWYYTRTTEGLDYPAHYRLPATDRDHIPDVTHAPAGEQLVLDVNQLAQGTDFLALGLADLSPDGNLIAYSTDTEGDERFDLYVMDIDSREVVAGPIEGVGGGGTWITDEYLLYLRIDDSWRPHEVWRHRLGTPVAEDVLVYREDDERFFVAVDASRDRAFTLIEVASKITGETHLIPAADPTAGPRCVAPRRDGVDYTVEVAPDGLYIVHNADHPQFSLSKAPLDASSPADWHTILAGSNDRRLLSVAAYARGLVVSHRTAGLSGVAFLRSDADGSLGPWQDLSFNEPLYAVDAAADPDFHADRFRLSYESMVTPLSVLECRLDSLELTTLKRTPVLDHPRWGAYDPSDYVQERLWAQADDGTAVPLSVVRRRDTALDGTAPGLLYGYGAYEVSMDPFFSIARLSLLDRGFVYAIAHVRGGGELGRPWYEQGRLQHKRNTFTDFLACARTLLDGGHVAPGRLIAEGGSAGGLLMGAVLNLGAELFCGVHAAVPFVDALTTILNPELPLTVVEWDEWGNPLHDADAYAYLKSYSPYENVAPGRRPALLVTAGLHDTRVEVTEPGKWVARLRDLAVADTGSPILLKTEMASGHGGVSARYQAWRDRAFELAWMIDLVAR</sequence>
<name>A0A4Q9KN84_PROTD</name>
<dbReference type="PRINTS" id="PR00862">
    <property type="entry name" value="PROLIGOPTASE"/>
</dbReference>
<dbReference type="Pfam" id="PF00326">
    <property type="entry name" value="Peptidase_S9"/>
    <property type="match status" value="1"/>
</dbReference>
<evidence type="ECO:0000256" key="3">
    <source>
        <dbReference type="ARBA" id="ARBA00022801"/>
    </source>
</evidence>
<keyword evidence="3" id="KW-0378">Hydrolase</keyword>
<dbReference type="GO" id="GO:0006508">
    <property type="term" value="P:proteolysis"/>
    <property type="evidence" value="ECO:0007669"/>
    <property type="project" value="UniProtKB-KW"/>
</dbReference>
<dbReference type="SUPFAM" id="SSF53474">
    <property type="entry name" value="alpha/beta-Hydrolases"/>
    <property type="match status" value="1"/>
</dbReference>
<protein>
    <submittedName>
        <fullName evidence="7">S9 family peptidase</fullName>
    </submittedName>
</protein>
<dbReference type="GO" id="GO:0004252">
    <property type="term" value="F:serine-type endopeptidase activity"/>
    <property type="evidence" value="ECO:0007669"/>
    <property type="project" value="InterPro"/>
</dbReference>
<dbReference type="InterPro" id="IPR029058">
    <property type="entry name" value="AB_hydrolase_fold"/>
</dbReference>
<dbReference type="InterPro" id="IPR002470">
    <property type="entry name" value="Peptidase_S9A"/>
</dbReference>